<feature type="domain" description="Heterokaryon incompatibility" evidence="1">
    <location>
        <begin position="182"/>
        <end position="321"/>
    </location>
</feature>
<dbReference type="PANTHER" id="PTHR33112">
    <property type="entry name" value="DOMAIN PROTEIN, PUTATIVE-RELATED"/>
    <property type="match status" value="1"/>
</dbReference>
<comment type="caution">
    <text evidence="2">The sequence shown here is derived from an EMBL/GenBank/DDBJ whole genome shotgun (WGS) entry which is preliminary data.</text>
</comment>
<dbReference type="AlphaFoldDB" id="A0AAN7AQZ8"/>
<evidence type="ECO:0000313" key="3">
    <source>
        <dbReference type="Proteomes" id="UP001303160"/>
    </source>
</evidence>
<accession>A0AAN7AQZ8</accession>
<dbReference type="Pfam" id="PF06985">
    <property type="entry name" value="HET"/>
    <property type="match status" value="1"/>
</dbReference>
<evidence type="ECO:0000259" key="1">
    <source>
        <dbReference type="Pfam" id="PF06985"/>
    </source>
</evidence>
<name>A0AAN7AQZ8_9PEZI</name>
<proteinExistence type="predicted"/>
<keyword evidence="3" id="KW-1185">Reference proteome</keyword>
<reference evidence="2" key="2">
    <citation type="submission" date="2023-05" db="EMBL/GenBank/DDBJ databases">
        <authorList>
            <consortium name="Lawrence Berkeley National Laboratory"/>
            <person name="Steindorff A."/>
            <person name="Hensen N."/>
            <person name="Bonometti L."/>
            <person name="Westerberg I."/>
            <person name="Brannstrom I.O."/>
            <person name="Guillou S."/>
            <person name="Cros-Aarteil S."/>
            <person name="Calhoun S."/>
            <person name="Haridas S."/>
            <person name="Kuo A."/>
            <person name="Mondo S."/>
            <person name="Pangilinan J."/>
            <person name="Riley R."/>
            <person name="Labutti K."/>
            <person name="Andreopoulos B."/>
            <person name="Lipzen A."/>
            <person name="Chen C."/>
            <person name="Yanf M."/>
            <person name="Daum C."/>
            <person name="Ng V."/>
            <person name="Clum A."/>
            <person name="Ohm R."/>
            <person name="Martin F."/>
            <person name="Silar P."/>
            <person name="Natvig D."/>
            <person name="Lalanne C."/>
            <person name="Gautier V."/>
            <person name="Ament-Velasquez S.L."/>
            <person name="Kruys A."/>
            <person name="Hutchinson M.I."/>
            <person name="Powell A.J."/>
            <person name="Barry K."/>
            <person name="Miller A.N."/>
            <person name="Grigoriev I.V."/>
            <person name="Debuchy R."/>
            <person name="Gladieux P."/>
            <person name="Thoren M.H."/>
            <person name="Johannesson H."/>
        </authorList>
    </citation>
    <scope>NUCLEOTIDE SEQUENCE</scope>
    <source>
        <strain evidence="2">CBS 315.58</strain>
    </source>
</reference>
<organism evidence="2 3">
    <name type="scientific">Triangularia verruculosa</name>
    <dbReference type="NCBI Taxonomy" id="2587418"/>
    <lineage>
        <taxon>Eukaryota</taxon>
        <taxon>Fungi</taxon>
        <taxon>Dikarya</taxon>
        <taxon>Ascomycota</taxon>
        <taxon>Pezizomycotina</taxon>
        <taxon>Sordariomycetes</taxon>
        <taxon>Sordariomycetidae</taxon>
        <taxon>Sordariales</taxon>
        <taxon>Podosporaceae</taxon>
        <taxon>Triangularia</taxon>
    </lineage>
</organism>
<gene>
    <name evidence="2" type="ORF">QBC40DRAFT_235016</name>
</gene>
<dbReference type="PANTHER" id="PTHR33112:SF16">
    <property type="entry name" value="HETEROKARYON INCOMPATIBILITY DOMAIN-CONTAINING PROTEIN"/>
    <property type="match status" value="1"/>
</dbReference>
<protein>
    <submittedName>
        <fullName evidence="2">Heterokaryon incompatibility protein</fullName>
    </submittedName>
</protein>
<dbReference type="InterPro" id="IPR010730">
    <property type="entry name" value="HET"/>
</dbReference>
<reference evidence="2" key="1">
    <citation type="journal article" date="2023" name="Mol. Phylogenet. Evol.">
        <title>Genome-scale phylogeny and comparative genomics of the fungal order Sordariales.</title>
        <authorList>
            <person name="Hensen N."/>
            <person name="Bonometti L."/>
            <person name="Westerberg I."/>
            <person name="Brannstrom I.O."/>
            <person name="Guillou S."/>
            <person name="Cros-Aarteil S."/>
            <person name="Calhoun S."/>
            <person name="Haridas S."/>
            <person name="Kuo A."/>
            <person name="Mondo S."/>
            <person name="Pangilinan J."/>
            <person name="Riley R."/>
            <person name="LaButti K."/>
            <person name="Andreopoulos B."/>
            <person name="Lipzen A."/>
            <person name="Chen C."/>
            <person name="Yan M."/>
            <person name="Daum C."/>
            <person name="Ng V."/>
            <person name="Clum A."/>
            <person name="Steindorff A."/>
            <person name="Ohm R.A."/>
            <person name="Martin F."/>
            <person name="Silar P."/>
            <person name="Natvig D.O."/>
            <person name="Lalanne C."/>
            <person name="Gautier V."/>
            <person name="Ament-Velasquez S.L."/>
            <person name="Kruys A."/>
            <person name="Hutchinson M.I."/>
            <person name="Powell A.J."/>
            <person name="Barry K."/>
            <person name="Miller A.N."/>
            <person name="Grigoriev I.V."/>
            <person name="Debuchy R."/>
            <person name="Gladieux P."/>
            <person name="Hiltunen Thoren M."/>
            <person name="Johannesson H."/>
        </authorList>
    </citation>
    <scope>NUCLEOTIDE SEQUENCE</scope>
    <source>
        <strain evidence="2">CBS 315.58</strain>
    </source>
</reference>
<dbReference type="EMBL" id="MU863992">
    <property type="protein sequence ID" value="KAK4196148.1"/>
    <property type="molecule type" value="Genomic_DNA"/>
</dbReference>
<sequence>MATVCDLCTNSIHLVASDCYADHHPTLMSFRQAVNDGCTICCTIMQNIRLDKFSDNILTPNVSFVRYAHYADTGQALSFQFYARRGNRFPYKVAKLNLIPCSDGDVTQGLGVSTGLSSSLNVALDWLKTCQRSHKRCGSISSSEDSKPVRLPSRLLDIGTEDAANLRLVLSSEHEVEPGAQYITLSYTWGLEDQQIKLVSAKLDLFRQGLRISELPRTFQDLVVVTRALGIRYMWIDALCIIQDSIEDWENEGAAMAEVYANSACTIAATASADPGEGLFRHRNPTRVLPRIRDDYIIDYNMLERHIHSAPLSSRGWAFQERMLSPRVLHFAEDQLFWECFQETKCEAVPLEPLASIVTNLGAKSLISNIKGNTRLSQRAWNEVVRQYSMCNLTHDTDKLPALAGLAKAFQDQTNDRYFAGLWRTKLVEQLGWAACSPGRRVSPNCRAPSWSWASVDGAIRPALLLRQATAIPKVKTVEMTTRGPEHFGRIREAYMELSGYLVYATICQLVGGEGPEICKLRIRDTIVSVQLFMDIVDVRWSVGSVILCLPLKWQYDKKCTLTCIILERLGGHPRVEYQRVGLLQFGVRGRGFGLLRSFGINYRSHQYLKEFSLIRIV</sequence>
<evidence type="ECO:0000313" key="2">
    <source>
        <dbReference type="EMBL" id="KAK4196148.1"/>
    </source>
</evidence>
<dbReference type="Proteomes" id="UP001303160">
    <property type="component" value="Unassembled WGS sequence"/>
</dbReference>